<dbReference type="PANTHER" id="PTHR43488:SF2">
    <property type="entry name" value="GLUTAMATE-PYRUVATE AMINOTRANSFERASE ALAA"/>
    <property type="match status" value="1"/>
</dbReference>
<keyword evidence="4 8" id="KW-0808">Transferase</keyword>
<dbReference type="InterPro" id="IPR015422">
    <property type="entry name" value="PyrdxlP-dep_Trfase_small"/>
</dbReference>
<gene>
    <name evidence="8" type="ORF">NBG4_230015</name>
</gene>
<dbReference type="Pfam" id="PF00155">
    <property type="entry name" value="Aminotran_1_2"/>
    <property type="match status" value="1"/>
</dbReference>
<dbReference type="OrthoDB" id="9804474at2"/>
<dbReference type="InterPro" id="IPR004839">
    <property type="entry name" value="Aminotransferase_I/II_large"/>
</dbReference>
<dbReference type="EC" id="2.6.1.2" evidence="6"/>
<reference evidence="9" key="1">
    <citation type="submission" date="2018-03" db="EMBL/GenBank/DDBJ databases">
        <authorList>
            <person name="Zecchin S."/>
        </authorList>
    </citation>
    <scope>NUCLEOTIDE SEQUENCE [LARGE SCALE GENOMIC DNA]</scope>
</reference>
<evidence type="ECO:0000313" key="9">
    <source>
        <dbReference type="Proteomes" id="UP000245125"/>
    </source>
</evidence>
<evidence type="ECO:0000256" key="6">
    <source>
        <dbReference type="ARBA" id="ARBA00026106"/>
    </source>
</evidence>
<dbReference type="InterPro" id="IPR051926">
    <property type="entry name" value="Ala_Aminotransferase"/>
</dbReference>
<dbReference type="Gene3D" id="3.90.1150.10">
    <property type="entry name" value="Aspartate Aminotransferase, domain 1"/>
    <property type="match status" value="1"/>
</dbReference>
<organism evidence="8 9">
    <name type="scientific">Candidatus Sulfobium mesophilum</name>
    <dbReference type="NCBI Taxonomy" id="2016548"/>
    <lineage>
        <taxon>Bacteria</taxon>
        <taxon>Pseudomonadati</taxon>
        <taxon>Nitrospirota</taxon>
        <taxon>Nitrospiria</taxon>
        <taxon>Nitrospirales</taxon>
        <taxon>Nitrospiraceae</taxon>
        <taxon>Candidatus Sulfobium</taxon>
    </lineage>
</organism>
<name>A0A2U3QG81_9BACT</name>
<evidence type="ECO:0000256" key="4">
    <source>
        <dbReference type="ARBA" id="ARBA00022679"/>
    </source>
</evidence>
<keyword evidence="5" id="KW-0663">Pyridoxal phosphate</keyword>
<dbReference type="CDD" id="cd00609">
    <property type="entry name" value="AAT_like"/>
    <property type="match status" value="1"/>
</dbReference>
<keyword evidence="3 8" id="KW-0032">Aminotransferase</keyword>
<dbReference type="PANTHER" id="PTHR43488">
    <property type="entry name" value="GLUTAMATE-PYRUVATE AMINOTRANSFERASE ALAA"/>
    <property type="match status" value="1"/>
</dbReference>
<proteinExistence type="inferred from homology"/>
<evidence type="ECO:0000256" key="2">
    <source>
        <dbReference type="ARBA" id="ARBA00007441"/>
    </source>
</evidence>
<feature type="domain" description="Aminotransferase class I/classII large" evidence="7">
    <location>
        <begin position="39"/>
        <end position="364"/>
    </location>
</feature>
<comment type="cofactor">
    <cofactor evidence="1">
        <name>pyridoxal 5'-phosphate</name>
        <dbReference type="ChEBI" id="CHEBI:597326"/>
    </cofactor>
</comment>
<dbReference type="AlphaFoldDB" id="A0A2U3QG81"/>
<evidence type="ECO:0000256" key="1">
    <source>
        <dbReference type="ARBA" id="ARBA00001933"/>
    </source>
</evidence>
<dbReference type="EMBL" id="OUUY01000068">
    <property type="protein sequence ID" value="SPQ00416.1"/>
    <property type="molecule type" value="Genomic_DNA"/>
</dbReference>
<sequence length="391" mass="44677">MIHLRRQLPYRPTERMNVVSYPIRDIVMEAKREEAKGKKMIYLNIGDPPQYGFEPFRVIADQVKVALAENWKGYAPSEGDEEFRNTVAKIEKCKPEDVFAVAGLTEGIDFFFHSFIGFGEKVLLPNPVYPLYLSKAKQFEGDSVFYRHDADGQIDVANLSKKIEGAKAMVIINPNNPLGSLYSEKNLAEVVKLCSEYDVPIFYDGSYDRLILEGKPVDFRKIARGKVPFIYGSSLSKDFSYTGARIGWVAFHGERWAEVKNAFFLLCNQRLSVNWEYQKAAAVAMVHPSYPAYIADMNRKLIERRNTFIKMAGKLPLSFPVPKGAFYAFIRIESQKWRKDLQFVRAALKEGVVFVPGSGFGRQEDGVYFRSTFLPEPHIIEEAFSKIKRLL</sequence>
<keyword evidence="9" id="KW-1185">Reference proteome</keyword>
<dbReference type="InterPro" id="IPR015424">
    <property type="entry name" value="PyrdxlP-dep_Trfase"/>
</dbReference>
<dbReference type="GO" id="GO:0030170">
    <property type="term" value="F:pyridoxal phosphate binding"/>
    <property type="evidence" value="ECO:0007669"/>
    <property type="project" value="InterPro"/>
</dbReference>
<evidence type="ECO:0000259" key="7">
    <source>
        <dbReference type="Pfam" id="PF00155"/>
    </source>
</evidence>
<evidence type="ECO:0000256" key="3">
    <source>
        <dbReference type="ARBA" id="ARBA00022576"/>
    </source>
</evidence>
<dbReference type="SUPFAM" id="SSF53383">
    <property type="entry name" value="PLP-dependent transferases"/>
    <property type="match status" value="1"/>
</dbReference>
<comment type="similarity">
    <text evidence="2">Belongs to the class-I pyridoxal-phosphate-dependent aminotransferase family.</text>
</comment>
<evidence type="ECO:0000313" key="8">
    <source>
        <dbReference type="EMBL" id="SPQ00416.1"/>
    </source>
</evidence>
<accession>A0A2U3QG81</accession>
<protein>
    <recommendedName>
        <fullName evidence="6">alanine transaminase</fullName>
        <ecNumber evidence="6">2.6.1.2</ecNumber>
    </recommendedName>
</protein>
<dbReference type="InterPro" id="IPR015421">
    <property type="entry name" value="PyrdxlP-dep_Trfase_major"/>
</dbReference>
<dbReference type="GO" id="GO:0004021">
    <property type="term" value="F:L-alanine:2-oxoglutarate aminotransferase activity"/>
    <property type="evidence" value="ECO:0007669"/>
    <property type="project" value="UniProtKB-EC"/>
</dbReference>
<dbReference type="Proteomes" id="UP000245125">
    <property type="component" value="Unassembled WGS sequence"/>
</dbReference>
<evidence type="ECO:0000256" key="5">
    <source>
        <dbReference type="ARBA" id="ARBA00022898"/>
    </source>
</evidence>
<dbReference type="Gene3D" id="3.40.640.10">
    <property type="entry name" value="Type I PLP-dependent aspartate aminotransferase-like (Major domain)"/>
    <property type="match status" value="1"/>
</dbReference>